<gene>
    <name evidence="1" type="ORF">DSM19430T_03140</name>
</gene>
<dbReference type="Proteomes" id="UP000503820">
    <property type="component" value="Unassembled WGS sequence"/>
</dbReference>
<comment type="caution">
    <text evidence="1">The sequence shown here is derived from an EMBL/GenBank/DDBJ whole genome shotgun (WGS) entry which is preliminary data.</text>
</comment>
<evidence type="ECO:0000313" key="2">
    <source>
        <dbReference type="Proteomes" id="UP000503820"/>
    </source>
</evidence>
<accession>A0A7J0BPQ4</accession>
<protein>
    <submittedName>
        <fullName evidence="1">Uncharacterized protein</fullName>
    </submittedName>
</protein>
<name>A0A7J0BPQ4_9BACT</name>
<dbReference type="EMBL" id="BLVP01000001">
    <property type="protein sequence ID" value="GFM35630.1"/>
    <property type="molecule type" value="Genomic_DNA"/>
</dbReference>
<reference evidence="1 2" key="1">
    <citation type="submission" date="2020-05" db="EMBL/GenBank/DDBJ databases">
        <title>Draft genome sequence of Desulfovibrio psychrotolerans JS1T.</title>
        <authorList>
            <person name="Ueno A."/>
            <person name="Tamazawa S."/>
            <person name="Tamamura S."/>
            <person name="Murakami T."/>
            <person name="Kiyama T."/>
            <person name="Inomata H."/>
            <person name="Amano Y."/>
            <person name="Miyakawa K."/>
            <person name="Tamaki H."/>
            <person name="Naganuma T."/>
            <person name="Kaneko K."/>
        </authorList>
    </citation>
    <scope>NUCLEOTIDE SEQUENCE [LARGE SCALE GENOMIC DNA]</scope>
    <source>
        <strain evidence="1 2">JS1</strain>
    </source>
</reference>
<sequence>MYTTSIEKLDGIAYSGLRTDNKAADSATAKETAAERTAARRATMYTGSNTMAGIARQVEAALANVQPDSNGRITFQQVADHKKKLENDFAEEVKKDLRALGVDEDIEFRLVSVSGGGISVLSDHKDAAMVERYFKANPEMVERFNQIETLGNFDRARQFQNRPITDMRREIQMQGVEVFMSAAQGNGMSLASELMDFSASGYSAGMFGLNLTV</sequence>
<proteinExistence type="predicted"/>
<dbReference type="RefSeq" id="WP_174408332.1">
    <property type="nucleotide sequence ID" value="NZ_BLVP01000001.1"/>
</dbReference>
<dbReference type="AlphaFoldDB" id="A0A7J0BPQ4"/>
<evidence type="ECO:0000313" key="1">
    <source>
        <dbReference type="EMBL" id="GFM35630.1"/>
    </source>
</evidence>
<organism evidence="1 2">
    <name type="scientific">Desulfovibrio psychrotolerans</name>
    <dbReference type="NCBI Taxonomy" id="415242"/>
    <lineage>
        <taxon>Bacteria</taxon>
        <taxon>Pseudomonadati</taxon>
        <taxon>Thermodesulfobacteriota</taxon>
        <taxon>Desulfovibrionia</taxon>
        <taxon>Desulfovibrionales</taxon>
        <taxon>Desulfovibrionaceae</taxon>
        <taxon>Desulfovibrio</taxon>
    </lineage>
</organism>
<keyword evidence="2" id="KW-1185">Reference proteome</keyword>